<comment type="caution">
    <text evidence="2">The sequence shown here is derived from an EMBL/GenBank/DDBJ whole genome shotgun (WGS) entry which is preliminary data.</text>
</comment>
<sequence>MDKKIVLIGAGSTSFGPSTLLDLYQSNLLHGSTIVLHDINNEHLEIIYELVQAENKIHSNCFNIERTTDRKKA</sequence>
<dbReference type="GO" id="GO:0005975">
    <property type="term" value="P:carbohydrate metabolic process"/>
    <property type="evidence" value="ECO:0007669"/>
    <property type="project" value="InterPro"/>
</dbReference>
<feature type="non-terminal residue" evidence="2">
    <location>
        <position position="73"/>
    </location>
</feature>
<keyword evidence="1" id="KW-0520">NAD</keyword>
<evidence type="ECO:0000313" key="2">
    <source>
        <dbReference type="EMBL" id="GAG86302.1"/>
    </source>
</evidence>
<dbReference type="InterPro" id="IPR036291">
    <property type="entry name" value="NAD(P)-bd_dom_sf"/>
</dbReference>
<reference evidence="2" key="1">
    <citation type="journal article" date="2014" name="Front. Microbiol.">
        <title>High frequency of phylogenetically diverse reductive dehalogenase-homologous genes in deep subseafloor sedimentary metagenomes.</title>
        <authorList>
            <person name="Kawai M."/>
            <person name="Futagami T."/>
            <person name="Toyoda A."/>
            <person name="Takaki Y."/>
            <person name="Nishi S."/>
            <person name="Hori S."/>
            <person name="Arai W."/>
            <person name="Tsubouchi T."/>
            <person name="Morono Y."/>
            <person name="Uchiyama I."/>
            <person name="Ito T."/>
            <person name="Fujiyama A."/>
            <person name="Inagaki F."/>
            <person name="Takami H."/>
        </authorList>
    </citation>
    <scope>NUCLEOTIDE SEQUENCE</scope>
    <source>
        <strain evidence="2">Expedition CK06-06</strain>
    </source>
</reference>
<dbReference type="GO" id="GO:0004553">
    <property type="term" value="F:hydrolase activity, hydrolyzing O-glycosyl compounds"/>
    <property type="evidence" value="ECO:0007669"/>
    <property type="project" value="InterPro"/>
</dbReference>
<gene>
    <name evidence="2" type="ORF">S01H4_28540</name>
</gene>
<dbReference type="PANTHER" id="PTHR32092">
    <property type="entry name" value="6-PHOSPHO-BETA-GLUCOSIDASE-RELATED"/>
    <property type="match status" value="1"/>
</dbReference>
<name>X1BYU4_9ZZZZ</name>
<dbReference type="SUPFAM" id="SSF51735">
    <property type="entry name" value="NAD(P)-binding Rossmann-fold domains"/>
    <property type="match status" value="1"/>
</dbReference>
<dbReference type="InterPro" id="IPR053715">
    <property type="entry name" value="GH4_Enzyme_sf"/>
</dbReference>
<protein>
    <recommendedName>
        <fullName evidence="3">Glycosyl hydrolase family 4 C-terminal domain-containing protein</fullName>
    </recommendedName>
</protein>
<accession>X1BYU4</accession>
<dbReference type="AlphaFoldDB" id="X1BYU4"/>
<dbReference type="Pfam" id="PF02056">
    <property type="entry name" value="Glyco_hydro_4"/>
    <property type="match status" value="1"/>
</dbReference>
<evidence type="ECO:0008006" key="3">
    <source>
        <dbReference type="Google" id="ProtNLM"/>
    </source>
</evidence>
<dbReference type="EMBL" id="BART01014225">
    <property type="protein sequence ID" value="GAG86302.1"/>
    <property type="molecule type" value="Genomic_DNA"/>
</dbReference>
<dbReference type="InterPro" id="IPR001088">
    <property type="entry name" value="Glyco_hydro_4"/>
</dbReference>
<evidence type="ECO:0000256" key="1">
    <source>
        <dbReference type="ARBA" id="ARBA00023027"/>
    </source>
</evidence>
<dbReference type="Gene3D" id="3.90.1820.10">
    <property type="entry name" value="AglA-like glucosidase"/>
    <property type="match status" value="1"/>
</dbReference>
<organism evidence="2">
    <name type="scientific">marine sediment metagenome</name>
    <dbReference type="NCBI Taxonomy" id="412755"/>
    <lineage>
        <taxon>unclassified sequences</taxon>
        <taxon>metagenomes</taxon>
        <taxon>ecological metagenomes</taxon>
    </lineage>
</organism>
<proteinExistence type="predicted"/>